<dbReference type="InterPro" id="IPR012505">
    <property type="entry name" value="YbbR"/>
</dbReference>
<keyword evidence="1" id="KW-1133">Transmembrane helix</keyword>
<evidence type="ECO:0000313" key="3">
    <source>
        <dbReference type="Proteomes" id="UP000823912"/>
    </source>
</evidence>
<keyword evidence="1" id="KW-0472">Membrane</keyword>
<evidence type="ECO:0008006" key="4">
    <source>
        <dbReference type="Google" id="ProtNLM"/>
    </source>
</evidence>
<dbReference type="Gene3D" id="2.170.120.30">
    <property type="match status" value="2"/>
</dbReference>
<keyword evidence="1" id="KW-0812">Transmembrane</keyword>
<reference evidence="2" key="1">
    <citation type="submission" date="2020-10" db="EMBL/GenBank/DDBJ databases">
        <authorList>
            <person name="Gilroy R."/>
        </authorList>
    </citation>
    <scope>NUCLEOTIDE SEQUENCE</scope>
    <source>
        <strain evidence="2">ChiSjej5B23-6657</strain>
    </source>
</reference>
<protein>
    <recommendedName>
        <fullName evidence="4">YbbR-like protein</fullName>
    </recommendedName>
</protein>
<evidence type="ECO:0000256" key="1">
    <source>
        <dbReference type="SAM" id="Phobius"/>
    </source>
</evidence>
<sequence length="411" mass="44623">MWMKIKKALTANIGFKILALVFSIALWMIVVNVDDPEQTKTFTATVQVINENVLTDQGKYYTLTDGNTVSFRVTAQRSVLERLSSSDFTATADMNYLEDDERIPVDITVNRYASSVRISAQRLYLKVEVGDEMDARFSIRGETTGDPADGFAVDEVSVVPNVISVRGPAEYVSKIESVRAYCDVTGRNMDTSETVVPVFYDADGKEVDTTRLQVSVDTVDVYVEIVSVKEVPIVVETSGSLADGLELTGITTDPATVMIKGESSELNRVTNITIPASVISLSDITQDLTTTVDITSYLPDGVTLLDSQDAQVSVKVGVAGETTQEFDVPVDNISVRNLERGYTTSFSASTVKVSITALQSELSRLSANSITGYVDVSGLVPGTYNLPITMNLDEDYRVGQATIQITITASE</sequence>
<feature type="transmembrane region" description="Helical" evidence="1">
    <location>
        <begin position="12"/>
        <end position="30"/>
    </location>
</feature>
<dbReference type="EMBL" id="DVHM01000036">
    <property type="protein sequence ID" value="HIR70080.1"/>
    <property type="molecule type" value="Genomic_DNA"/>
</dbReference>
<evidence type="ECO:0000313" key="2">
    <source>
        <dbReference type="EMBL" id="HIR70080.1"/>
    </source>
</evidence>
<name>A0A9D1E848_9FIRM</name>
<dbReference type="PANTHER" id="PTHR37804:SF1">
    <property type="entry name" value="CDAA REGULATORY PROTEIN CDAR"/>
    <property type="match status" value="1"/>
</dbReference>
<dbReference type="Proteomes" id="UP000823912">
    <property type="component" value="Unassembled WGS sequence"/>
</dbReference>
<dbReference type="InterPro" id="IPR053154">
    <property type="entry name" value="c-di-AMP_regulator"/>
</dbReference>
<dbReference type="Pfam" id="PF07949">
    <property type="entry name" value="YbbR"/>
    <property type="match status" value="3"/>
</dbReference>
<reference evidence="2" key="2">
    <citation type="journal article" date="2021" name="PeerJ">
        <title>Extensive microbial diversity within the chicken gut microbiome revealed by metagenomics and culture.</title>
        <authorList>
            <person name="Gilroy R."/>
            <person name="Ravi A."/>
            <person name="Getino M."/>
            <person name="Pursley I."/>
            <person name="Horton D.L."/>
            <person name="Alikhan N.F."/>
            <person name="Baker D."/>
            <person name="Gharbi K."/>
            <person name="Hall N."/>
            <person name="Watson M."/>
            <person name="Adriaenssens E.M."/>
            <person name="Foster-Nyarko E."/>
            <person name="Jarju S."/>
            <person name="Secka A."/>
            <person name="Antonio M."/>
            <person name="Oren A."/>
            <person name="Chaudhuri R.R."/>
            <person name="La Ragione R."/>
            <person name="Hildebrand F."/>
            <person name="Pallen M.J."/>
        </authorList>
    </citation>
    <scope>NUCLEOTIDE SEQUENCE</scope>
    <source>
        <strain evidence="2">ChiSjej5B23-6657</strain>
    </source>
</reference>
<dbReference type="AlphaFoldDB" id="A0A9D1E848"/>
<dbReference type="PANTHER" id="PTHR37804">
    <property type="entry name" value="CDAA REGULATORY PROTEIN CDAR"/>
    <property type="match status" value="1"/>
</dbReference>
<accession>A0A9D1E848</accession>
<dbReference type="Gene3D" id="2.170.120.40">
    <property type="entry name" value="YbbR-like domain"/>
    <property type="match status" value="2"/>
</dbReference>
<organism evidence="2 3">
    <name type="scientific">Candidatus Pullilachnospira gallistercoris</name>
    <dbReference type="NCBI Taxonomy" id="2840911"/>
    <lineage>
        <taxon>Bacteria</taxon>
        <taxon>Bacillati</taxon>
        <taxon>Bacillota</taxon>
        <taxon>Clostridia</taxon>
        <taxon>Lachnospirales</taxon>
        <taxon>Lachnospiraceae</taxon>
        <taxon>Lachnospiraceae incertae sedis</taxon>
        <taxon>Candidatus Pullilachnospira</taxon>
    </lineage>
</organism>
<proteinExistence type="predicted"/>
<comment type="caution">
    <text evidence="2">The sequence shown here is derived from an EMBL/GenBank/DDBJ whole genome shotgun (WGS) entry which is preliminary data.</text>
</comment>
<gene>
    <name evidence="2" type="ORF">IAA55_02225</name>
</gene>